<keyword evidence="6" id="KW-1185">Reference proteome</keyword>
<keyword evidence="2" id="KW-0663">Pyridoxal phosphate</keyword>
<dbReference type="GeneID" id="39847784"/>
<dbReference type="InterPro" id="IPR004839">
    <property type="entry name" value="Aminotransferase_I/II_large"/>
</dbReference>
<dbReference type="Pfam" id="PF00155">
    <property type="entry name" value="Aminotran_1_2"/>
    <property type="match status" value="1"/>
</dbReference>
<dbReference type="InterPro" id="IPR015424">
    <property type="entry name" value="PyrdxlP-dep_Trfase"/>
</dbReference>
<dbReference type="InterPro" id="IPR015422">
    <property type="entry name" value="PyrdxlP-dep_Trfase_small"/>
</dbReference>
<evidence type="ECO:0000256" key="2">
    <source>
        <dbReference type="ARBA" id="ARBA00022898"/>
    </source>
</evidence>
<dbReference type="Gene3D" id="3.40.640.10">
    <property type="entry name" value="Type I PLP-dependent aspartate aminotransferase-like (Major domain)"/>
    <property type="match status" value="1"/>
</dbReference>
<organism evidence="5 6">
    <name type="scientific">Halapricum salinum</name>
    <dbReference type="NCBI Taxonomy" id="1457250"/>
    <lineage>
        <taxon>Archaea</taxon>
        <taxon>Methanobacteriati</taxon>
        <taxon>Methanobacteriota</taxon>
        <taxon>Stenosarchaea group</taxon>
        <taxon>Halobacteria</taxon>
        <taxon>Halobacteriales</taxon>
        <taxon>Haloarculaceae</taxon>
        <taxon>Halapricum</taxon>
    </lineage>
</organism>
<sequence length="358" mass="38864">MDPDAVDALVSHPCQDQASDVSESNRGTSSLRIAREGPDDRLLLDFSSTTNPAIPTGAVQAYQSAFAASRSYPSDSYCDFRIAAAEYVGCEPEQVIPTGGRMAALRLAIATTIGTGDSVALPKPGFQGYEREVALQGGEPTFVSHSEMLDVDPSIHDLVVVDTPNNPTGQAYDPRGLSAFADRCQRAGTPLLVDEAFLGFTDIPSLAGRDGVIVTRSLTNIFGFPGLRIGFAVATGTYRDRLDVTRLPWGVGEPAVSLATYCLNQPEFIEETRQRVESERQRLEDHLDEHFDIYPSVAPFLLLDAGSGERVDEVIDHAREEGIVLRDARDFRGLDAHIRVSVRLPDENDQLIAALTES</sequence>
<gene>
    <name evidence="5" type="ORF">DV733_07925</name>
</gene>
<reference evidence="5 6" key="1">
    <citation type="journal article" date="2019" name="Nat. Commun.">
        <title>A new type of DNA phosphorothioation-based antiviral system in archaea.</title>
        <authorList>
            <person name="Xiong L."/>
            <person name="Liu S."/>
            <person name="Chen S."/>
            <person name="Xiao Y."/>
            <person name="Zhu B."/>
            <person name="Gao Y."/>
            <person name="Zhang Y."/>
            <person name="Chen B."/>
            <person name="Luo J."/>
            <person name="Deng Z."/>
            <person name="Chen X."/>
            <person name="Wang L."/>
            <person name="Chen S."/>
        </authorList>
    </citation>
    <scope>NUCLEOTIDE SEQUENCE [LARGE SCALE GENOMIC DNA]</scope>
    <source>
        <strain evidence="5 6">CBA1105</strain>
    </source>
</reference>
<feature type="domain" description="Aminotransferase class I/classII large" evidence="4">
    <location>
        <begin position="70"/>
        <end position="354"/>
    </location>
</feature>
<dbReference type="Gene3D" id="3.90.1150.10">
    <property type="entry name" value="Aspartate Aminotransferase, domain 1"/>
    <property type="match status" value="1"/>
</dbReference>
<dbReference type="SUPFAM" id="SSF53383">
    <property type="entry name" value="PLP-dependent transferases"/>
    <property type="match status" value="1"/>
</dbReference>
<dbReference type="STRING" id="1457250.GCA_000755225_01321"/>
<dbReference type="InterPro" id="IPR015421">
    <property type="entry name" value="PyrdxlP-dep_Trfase_major"/>
</dbReference>
<dbReference type="RefSeq" id="WP_079979544.1">
    <property type="nucleotide sequence ID" value="NZ_CP031310.1"/>
</dbReference>
<dbReference type="CDD" id="cd00609">
    <property type="entry name" value="AAT_like"/>
    <property type="match status" value="1"/>
</dbReference>
<evidence type="ECO:0000313" key="6">
    <source>
        <dbReference type="Proteomes" id="UP000296706"/>
    </source>
</evidence>
<keyword evidence="5" id="KW-0032">Aminotransferase</keyword>
<dbReference type="PANTHER" id="PTHR42885">
    <property type="entry name" value="HISTIDINOL-PHOSPHATE AMINOTRANSFERASE-RELATED"/>
    <property type="match status" value="1"/>
</dbReference>
<keyword evidence="5" id="KW-0808">Transferase</keyword>
<protein>
    <submittedName>
        <fullName evidence="5">Aminotransferase class I/II-fold pyridoxal phosphate-dependent enzyme</fullName>
    </submittedName>
</protein>
<dbReference type="GO" id="GO:0008483">
    <property type="term" value="F:transaminase activity"/>
    <property type="evidence" value="ECO:0007669"/>
    <property type="project" value="UniProtKB-KW"/>
</dbReference>
<dbReference type="AlphaFoldDB" id="A0A4D6HB12"/>
<dbReference type="KEGG" id="hsn:DV733_07925"/>
<dbReference type="GO" id="GO:0030170">
    <property type="term" value="F:pyridoxal phosphate binding"/>
    <property type="evidence" value="ECO:0007669"/>
    <property type="project" value="InterPro"/>
</dbReference>
<dbReference type="EMBL" id="CP031310">
    <property type="protein sequence ID" value="QCC51173.1"/>
    <property type="molecule type" value="Genomic_DNA"/>
</dbReference>
<evidence type="ECO:0000256" key="3">
    <source>
        <dbReference type="SAM" id="MobiDB-lite"/>
    </source>
</evidence>
<dbReference type="PANTHER" id="PTHR42885:SF1">
    <property type="entry name" value="THREONINE-PHOSPHATE DECARBOXYLASE"/>
    <property type="match status" value="1"/>
</dbReference>
<feature type="compositionally biased region" description="Polar residues" evidence="3">
    <location>
        <begin position="14"/>
        <end position="31"/>
    </location>
</feature>
<evidence type="ECO:0000256" key="1">
    <source>
        <dbReference type="ARBA" id="ARBA00001933"/>
    </source>
</evidence>
<evidence type="ECO:0000313" key="5">
    <source>
        <dbReference type="EMBL" id="QCC51173.1"/>
    </source>
</evidence>
<name>A0A4D6HB12_9EURY</name>
<dbReference type="Proteomes" id="UP000296706">
    <property type="component" value="Chromosome"/>
</dbReference>
<feature type="region of interest" description="Disordered" evidence="3">
    <location>
        <begin position="14"/>
        <end position="34"/>
    </location>
</feature>
<proteinExistence type="predicted"/>
<accession>A0A4D6HB12</accession>
<comment type="cofactor">
    <cofactor evidence="1">
        <name>pyridoxal 5'-phosphate</name>
        <dbReference type="ChEBI" id="CHEBI:597326"/>
    </cofactor>
</comment>
<dbReference type="OrthoDB" id="39225at2157"/>
<evidence type="ECO:0000259" key="4">
    <source>
        <dbReference type="Pfam" id="PF00155"/>
    </source>
</evidence>